<dbReference type="PROSITE" id="PS51000">
    <property type="entry name" value="HTH_DEOR_2"/>
    <property type="match status" value="1"/>
</dbReference>
<accession>A0ABV7KFW3</accession>
<evidence type="ECO:0000313" key="6">
    <source>
        <dbReference type="EMBL" id="MFC3208255.1"/>
    </source>
</evidence>
<keyword evidence="4" id="KW-0804">Transcription</keyword>
<dbReference type="PANTHER" id="PTHR30363">
    <property type="entry name" value="HTH-TYPE TRANSCRIPTIONAL REGULATOR SRLR-RELATED"/>
    <property type="match status" value="1"/>
</dbReference>
<dbReference type="InterPro" id="IPR001034">
    <property type="entry name" value="DeoR_HTH"/>
</dbReference>
<keyword evidence="2" id="KW-0805">Transcription regulation</keyword>
<dbReference type="InterPro" id="IPR018356">
    <property type="entry name" value="Tscrpt_reg_HTH_DeoR_CS"/>
</dbReference>
<keyword evidence="3 6" id="KW-0238">DNA-binding</keyword>
<evidence type="ECO:0000256" key="2">
    <source>
        <dbReference type="ARBA" id="ARBA00023015"/>
    </source>
</evidence>
<evidence type="ECO:0000313" key="7">
    <source>
        <dbReference type="Proteomes" id="UP001595583"/>
    </source>
</evidence>
<dbReference type="InterPro" id="IPR036388">
    <property type="entry name" value="WH-like_DNA-bd_sf"/>
</dbReference>
<evidence type="ECO:0000256" key="3">
    <source>
        <dbReference type="ARBA" id="ARBA00023125"/>
    </source>
</evidence>
<dbReference type="InterPro" id="IPR050313">
    <property type="entry name" value="Carb_Metab_HTH_regulators"/>
</dbReference>
<dbReference type="Proteomes" id="UP001595583">
    <property type="component" value="Unassembled WGS sequence"/>
</dbReference>
<dbReference type="InterPro" id="IPR037171">
    <property type="entry name" value="NagB/RpiA_transferase-like"/>
</dbReference>
<proteinExistence type="predicted"/>
<dbReference type="InterPro" id="IPR014036">
    <property type="entry name" value="DeoR-like_C"/>
</dbReference>
<feature type="domain" description="HTH deoR-type" evidence="5">
    <location>
        <begin position="3"/>
        <end position="58"/>
    </location>
</feature>
<sequence length="255" mass="27539">MKAEGRRQGILDLLMEAGTATVEELSAHFDVSRMTIHRDLDQLEQEGLLRKVRGGASVQSSGQFESDFRYRQRLAGPEKQRIAVAAASLVEPGQTIIVDDSSTAGGIAAHLADIRPLTVITNNLGVIQELSGAAGITLIALGGQYSKKFHGFFGLVTDEALRSLRADVAFVSTSSIHGVRAFHQDQEVVQTKRLMLAAAERKYLLADHGKFGRPALHFFAGLDRFDAVLTGEEPPAPMRKALHEAGIKLTVTGKA</sequence>
<dbReference type="PROSITE" id="PS00894">
    <property type="entry name" value="HTH_DEOR_1"/>
    <property type="match status" value="1"/>
</dbReference>
<comment type="caution">
    <text evidence="6">The sequence shown here is derived from an EMBL/GenBank/DDBJ whole genome shotgun (WGS) entry which is preliminary data.</text>
</comment>
<dbReference type="SUPFAM" id="SSF46785">
    <property type="entry name" value="Winged helix' DNA-binding domain"/>
    <property type="match status" value="1"/>
</dbReference>
<dbReference type="Pfam" id="PF00455">
    <property type="entry name" value="DeoRC"/>
    <property type="match status" value="1"/>
</dbReference>
<organism evidence="6 7">
    <name type="scientific">Aquamicrobium soli</name>
    <dbReference type="NCBI Taxonomy" id="1811518"/>
    <lineage>
        <taxon>Bacteria</taxon>
        <taxon>Pseudomonadati</taxon>
        <taxon>Pseudomonadota</taxon>
        <taxon>Alphaproteobacteria</taxon>
        <taxon>Hyphomicrobiales</taxon>
        <taxon>Phyllobacteriaceae</taxon>
        <taxon>Aquamicrobium</taxon>
    </lineage>
</organism>
<dbReference type="SMART" id="SM01134">
    <property type="entry name" value="DeoRC"/>
    <property type="match status" value="1"/>
</dbReference>
<reference evidence="7" key="1">
    <citation type="journal article" date="2019" name="Int. J. Syst. Evol. Microbiol.">
        <title>The Global Catalogue of Microorganisms (GCM) 10K type strain sequencing project: providing services to taxonomists for standard genome sequencing and annotation.</title>
        <authorList>
            <consortium name="The Broad Institute Genomics Platform"/>
            <consortium name="The Broad Institute Genome Sequencing Center for Infectious Disease"/>
            <person name="Wu L."/>
            <person name="Ma J."/>
        </authorList>
    </citation>
    <scope>NUCLEOTIDE SEQUENCE [LARGE SCALE GENOMIC DNA]</scope>
    <source>
        <strain evidence="7">KCTC 52165</strain>
    </source>
</reference>
<dbReference type="SMART" id="SM00420">
    <property type="entry name" value="HTH_DEOR"/>
    <property type="match status" value="1"/>
</dbReference>
<evidence type="ECO:0000256" key="1">
    <source>
        <dbReference type="ARBA" id="ARBA00022491"/>
    </source>
</evidence>
<evidence type="ECO:0000256" key="4">
    <source>
        <dbReference type="ARBA" id="ARBA00023163"/>
    </source>
</evidence>
<dbReference type="InterPro" id="IPR036390">
    <property type="entry name" value="WH_DNA-bd_sf"/>
</dbReference>
<protein>
    <submittedName>
        <fullName evidence="6">DeoR/GlpR family DNA-binding transcription regulator</fullName>
    </submittedName>
</protein>
<dbReference type="PRINTS" id="PR00037">
    <property type="entry name" value="HTHLACR"/>
</dbReference>
<keyword evidence="1" id="KW-0678">Repressor</keyword>
<dbReference type="GO" id="GO:0003677">
    <property type="term" value="F:DNA binding"/>
    <property type="evidence" value="ECO:0007669"/>
    <property type="project" value="UniProtKB-KW"/>
</dbReference>
<dbReference type="EMBL" id="JBHRTK010000020">
    <property type="protein sequence ID" value="MFC3208255.1"/>
    <property type="molecule type" value="Genomic_DNA"/>
</dbReference>
<dbReference type="Pfam" id="PF08220">
    <property type="entry name" value="HTH_DeoR"/>
    <property type="match status" value="1"/>
</dbReference>
<dbReference type="RefSeq" id="WP_378223287.1">
    <property type="nucleotide sequence ID" value="NZ_JBHRTK010000020.1"/>
</dbReference>
<gene>
    <name evidence="6" type="ORF">ACFOHJ_18690</name>
</gene>
<dbReference type="Gene3D" id="1.10.10.10">
    <property type="entry name" value="Winged helix-like DNA-binding domain superfamily/Winged helix DNA-binding domain"/>
    <property type="match status" value="1"/>
</dbReference>
<dbReference type="SUPFAM" id="SSF100950">
    <property type="entry name" value="NagB/RpiA/CoA transferase-like"/>
    <property type="match status" value="1"/>
</dbReference>
<dbReference type="PANTHER" id="PTHR30363:SF4">
    <property type="entry name" value="GLYCEROL-3-PHOSPHATE REGULON REPRESSOR"/>
    <property type="match status" value="1"/>
</dbReference>
<name>A0ABV7KFW3_9HYPH</name>
<keyword evidence="7" id="KW-1185">Reference proteome</keyword>
<evidence type="ECO:0000259" key="5">
    <source>
        <dbReference type="PROSITE" id="PS51000"/>
    </source>
</evidence>